<protein>
    <submittedName>
        <fullName evidence="1">Uncharacterized protein</fullName>
    </submittedName>
</protein>
<dbReference type="AlphaFoldDB" id="A0A2Z4FHQ8"/>
<accession>A0A2Z4FHQ8</accession>
<evidence type="ECO:0000313" key="2">
    <source>
        <dbReference type="Proteomes" id="UP000249799"/>
    </source>
</evidence>
<dbReference type="KEGG" id="bsed:DN745_03330"/>
<dbReference type="Proteomes" id="UP000249799">
    <property type="component" value="Chromosome"/>
</dbReference>
<keyword evidence="2" id="KW-1185">Reference proteome</keyword>
<dbReference type="OrthoDB" id="5526271at2"/>
<dbReference type="Gene3D" id="1.10.287.1700">
    <property type="match status" value="1"/>
</dbReference>
<name>A0A2Z4FHQ8_9DELT</name>
<dbReference type="Pfam" id="PF16789">
    <property type="entry name" value="YscO-like"/>
    <property type="match status" value="1"/>
</dbReference>
<evidence type="ECO:0000313" key="1">
    <source>
        <dbReference type="EMBL" id="AWV88429.1"/>
    </source>
</evidence>
<sequence length="162" mass="18594">MGDKYKLTALLGIREQEQVDAEEEYAREIQELARRKQLVTAKEEALEACMNGRKEACIAHDSRKVQGDATMVEIQFFDIYLRGLEVDAQRIRDEKRALLQAMKTQEAVVGRAKGALIEATKELKAVQKHHENWRKEQAVESARRNSAAMDEVAVRLWAENQR</sequence>
<dbReference type="InterPro" id="IPR053716">
    <property type="entry name" value="Flag_assembly_chemotaxis_eff"/>
</dbReference>
<dbReference type="InterPro" id="IPR031869">
    <property type="entry name" value="YscO-like"/>
</dbReference>
<proteinExistence type="predicted"/>
<dbReference type="EMBL" id="CP030032">
    <property type="protein sequence ID" value="AWV88429.1"/>
    <property type="molecule type" value="Genomic_DNA"/>
</dbReference>
<organism evidence="1 2">
    <name type="scientific">Bradymonas sediminis</name>
    <dbReference type="NCBI Taxonomy" id="1548548"/>
    <lineage>
        <taxon>Bacteria</taxon>
        <taxon>Deltaproteobacteria</taxon>
        <taxon>Bradymonadales</taxon>
        <taxon>Bradymonadaceae</taxon>
        <taxon>Bradymonas</taxon>
    </lineage>
</organism>
<gene>
    <name evidence="1" type="ORF">DN745_03330</name>
</gene>
<reference evidence="1 2" key="1">
    <citation type="submission" date="2018-06" db="EMBL/GenBank/DDBJ databases">
        <title>Lujinxingia sediminis gen. nov. sp. nov., a new facultative anaerobic member of the class Deltaproteobacteria, and proposal of Lujinxingaceae fam. nov.</title>
        <authorList>
            <person name="Guo L.-Y."/>
            <person name="Li C.-M."/>
            <person name="Wang S."/>
            <person name="Du Z.-J."/>
        </authorList>
    </citation>
    <scope>NUCLEOTIDE SEQUENCE [LARGE SCALE GENOMIC DNA]</scope>
    <source>
        <strain evidence="1 2">FA350</strain>
    </source>
</reference>
<dbReference type="RefSeq" id="WP_111332166.1">
    <property type="nucleotide sequence ID" value="NZ_CP030032.1"/>
</dbReference>